<feature type="region of interest" description="Disordered" evidence="1">
    <location>
        <begin position="439"/>
        <end position="459"/>
    </location>
</feature>
<dbReference type="Proteomes" id="UP001283341">
    <property type="component" value="Unassembled WGS sequence"/>
</dbReference>
<name>A0AAE0I1Z0_9PEZI</name>
<proteinExistence type="predicted"/>
<gene>
    <name evidence="4" type="ORF">B0H66DRAFT_306703</name>
</gene>
<feature type="transmembrane region" description="Helical" evidence="2">
    <location>
        <begin position="238"/>
        <end position="260"/>
    </location>
</feature>
<comment type="caution">
    <text evidence="4">The sequence shown here is derived from an EMBL/GenBank/DDBJ whole genome shotgun (WGS) entry which is preliminary data.</text>
</comment>
<evidence type="ECO:0000256" key="1">
    <source>
        <dbReference type="SAM" id="MobiDB-lite"/>
    </source>
</evidence>
<feature type="transmembrane region" description="Helical" evidence="2">
    <location>
        <begin position="289"/>
        <end position="310"/>
    </location>
</feature>
<organism evidence="4 5">
    <name type="scientific">Apodospora peruviana</name>
    <dbReference type="NCBI Taxonomy" id="516989"/>
    <lineage>
        <taxon>Eukaryota</taxon>
        <taxon>Fungi</taxon>
        <taxon>Dikarya</taxon>
        <taxon>Ascomycota</taxon>
        <taxon>Pezizomycotina</taxon>
        <taxon>Sordariomycetes</taxon>
        <taxon>Sordariomycetidae</taxon>
        <taxon>Sordariales</taxon>
        <taxon>Lasiosphaeriaceae</taxon>
        <taxon>Apodospora</taxon>
    </lineage>
</organism>
<feature type="domain" description="Heterokaryon incompatibility" evidence="3">
    <location>
        <begin position="541"/>
        <end position="639"/>
    </location>
</feature>
<dbReference type="PANTHER" id="PTHR33112:SF16">
    <property type="entry name" value="HETEROKARYON INCOMPATIBILITY DOMAIN-CONTAINING PROTEIN"/>
    <property type="match status" value="1"/>
</dbReference>
<keyword evidence="2" id="KW-0472">Membrane</keyword>
<reference evidence="4" key="2">
    <citation type="submission" date="2023-06" db="EMBL/GenBank/DDBJ databases">
        <authorList>
            <consortium name="Lawrence Berkeley National Laboratory"/>
            <person name="Haridas S."/>
            <person name="Hensen N."/>
            <person name="Bonometti L."/>
            <person name="Westerberg I."/>
            <person name="Brannstrom I.O."/>
            <person name="Guillou S."/>
            <person name="Cros-Aarteil S."/>
            <person name="Calhoun S."/>
            <person name="Kuo A."/>
            <person name="Mondo S."/>
            <person name="Pangilinan J."/>
            <person name="Riley R."/>
            <person name="Labutti K."/>
            <person name="Andreopoulos B."/>
            <person name="Lipzen A."/>
            <person name="Chen C."/>
            <person name="Yanf M."/>
            <person name="Daum C."/>
            <person name="Ng V."/>
            <person name="Clum A."/>
            <person name="Steindorff A."/>
            <person name="Ohm R."/>
            <person name="Martin F."/>
            <person name="Silar P."/>
            <person name="Natvig D."/>
            <person name="Lalanne C."/>
            <person name="Gautier V."/>
            <person name="Ament-Velasquez S.L."/>
            <person name="Kruys A."/>
            <person name="Hutchinson M.I."/>
            <person name="Powell A.J."/>
            <person name="Barry K."/>
            <person name="Miller A.N."/>
            <person name="Grigoriev I.V."/>
            <person name="Debuchy R."/>
            <person name="Gladieux P."/>
            <person name="Thoren M.H."/>
            <person name="Johannesson H."/>
        </authorList>
    </citation>
    <scope>NUCLEOTIDE SEQUENCE</scope>
    <source>
        <strain evidence="4">CBS 118394</strain>
    </source>
</reference>
<accession>A0AAE0I1Z0</accession>
<keyword evidence="5" id="KW-1185">Reference proteome</keyword>
<protein>
    <recommendedName>
        <fullName evidence="3">Heterokaryon incompatibility domain-containing protein</fullName>
    </recommendedName>
</protein>
<keyword evidence="2" id="KW-0812">Transmembrane</keyword>
<dbReference type="AlphaFoldDB" id="A0AAE0I1Z0"/>
<evidence type="ECO:0000313" key="4">
    <source>
        <dbReference type="EMBL" id="KAK3316855.1"/>
    </source>
</evidence>
<sequence length="1203" mass="136062">MDVPSHPHKPDGFSLPSPPPLCNSRSGKLQIAVEPTGLAQQITIKICGLWSCAHAARPLCAASPEFVSPLFQPYYFVGQQTRGWGPKAKKCGCPSFPVERAQEVREYRHVLLLRNSSVTDRPPVPYQMAPPFHVWPIRDELWEEKGTHRECRPDATYFGGEEWRDVWPEEPEPGCLAACFVDWRPTDADARVSGLGHTYLSVVANEGLRIFCLILIFGLALGGLSAWLIVHIVQTKHLIFIIPLVPAFALTVYCCGFLGLKYRLRRLLYELVLFCIKAPFLLLRRCGSTFVRICGVLFRAPVVLMARFWVIRQPRYRNVDEQPVLCFACRRMVSGSRLLTGSSALFCLTKATERWQHHSHKGLQESAQQCHLCNVLCQSTSRTKEKFLEAENFVGGTKLTVKLWEETFWARRGSELWMQLEGYFQDGFLPVKIVETNFKPRPGPDTTDEKLASTASGGSSSTWTITHEWIQRCQQHELCQNNFPASDQGGFLPTRLLEITPGFPTCTFAENAEMTCTPTLRLVETAGMDRSRFLEEPGCSYVALSHFFGDMAEDPDLARLTRTNIDKLLFHISFESLPPTFRDAISITAKLGFQYVWIDSLCILQDSEEDFLLEAAHRGLIFSNAACTISAATSSPEGCLAEKPRFPIDKECQLLTDNKRGSALVARIAGSHSGDRDGNNRAMDSLFKKYVESQALYRWSWTAFQERLLSRRIIHFCADGVVLFECNTMRASEHPQYRKGVPYLPPFASDLKPPPKKHQEHSNRQQGDSKRRFNDVNHDYPSGKLPQRPPVLHLTPHSPTLSIPGSPGLTYGYHTRKKTVDRTSGVFKFETLVLTRPSPQPSVQQHLRSLCTISAWRKHCGSLEWWPNKLALHAAWLGLVGAYSATSSLINKTDSDKARKRLLGLSGVADLVTQAHSYHSGMSLGPYVCGLWLELLPANLLWFRVADSVSDEGSNERPRKRLSDSGGGMDWKPPTWSWVSVDGQVTHNLPDRLATETTTNHGLTRFRLPIKSRLHRPCMNTNTDKADEEAVWHTVDQLINQTVQVFDDGWKELTPADLSANTNIMNSNGMKLRIRNFISVVDLSYMMSEERETITVIYDDPYFQSQPDRSSGTIYGLPILELRDKCDQGNWHLWKREMHGIAVRVVGHVPRASVNVGRQVFGETEQKQQLLYERVGYFCIHDSNTVRNIMCLDKKPWGVVWLQ</sequence>
<dbReference type="EMBL" id="JAUEDM010000005">
    <property type="protein sequence ID" value="KAK3316855.1"/>
    <property type="molecule type" value="Genomic_DNA"/>
</dbReference>
<dbReference type="PANTHER" id="PTHR33112">
    <property type="entry name" value="DOMAIN PROTEIN, PUTATIVE-RELATED"/>
    <property type="match status" value="1"/>
</dbReference>
<reference evidence="4" key="1">
    <citation type="journal article" date="2023" name="Mol. Phylogenet. Evol.">
        <title>Genome-scale phylogeny and comparative genomics of the fungal order Sordariales.</title>
        <authorList>
            <person name="Hensen N."/>
            <person name="Bonometti L."/>
            <person name="Westerberg I."/>
            <person name="Brannstrom I.O."/>
            <person name="Guillou S."/>
            <person name="Cros-Aarteil S."/>
            <person name="Calhoun S."/>
            <person name="Haridas S."/>
            <person name="Kuo A."/>
            <person name="Mondo S."/>
            <person name="Pangilinan J."/>
            <person name="Riley R."/>
            <person name="LaButti K."/>
            <person name="Andreopoulos B."/>
            <person name="Lipzen A."/>
            <person name="Chen C."/>
            <person name="Yan M."/>
            <person name="Daum C."/>
            <person name="Ng V."/>
            <person name="Clum A."/>
            <person name="Steindorff A."/>
            <person name="Ohm R.A."/>
            <person name="Martin F."/>
            <person name="Silar P."/>
            <person name="Natvig D.O."/>
            <person name="Lalanne C."/>
            <person name="Gautier V."/>
            <person name="Ament-Velasquez S.L."/>
            <person name="Kruys A."/>
            <person name="Hutchinson M.I."/>
            <person name="Powell A.J."/>
            <person name="Barry K."/>
            <person name="Miller A.N."/>
            <person name="Grigoriev I.V."/>
            <person name="Debuchy R."/>
            <person name="Gladieux P."/>
            <person name="Hiltunen Thoren M."/>
            <person name="Johannesson H."/>
        </authorList>
    </citation>
    <scope>NUCLEOTIDE SEQUENCE</scope>
    <source>
        <strain evidence="4">CBS 118394</strain>
    </source>
</reference>
<evidence type="ECO:0000313" key="5">
    <source>
        <dbReference type="Proteomes" id="UP001283341"/>
    </source>
</evidence>
<feature type="compositionally biased region" description="Basic and acidic residues" evidence="1">
    <location>
        <begin position="760"/>
        <end position="778"/>
    </location>
</feature>
<dbReference type="Pfam" id="PF06985">
    <property type="entry name" value="HET"/>
    <property type="match status" value="1"/>
</dbReference>
<dbReference type="InterPro" id="IPR010730">
    <property type="entry name" value="HET"/>
</dbReference>
<evidence type="ECO:0000256" key="2">
    <source>
        <dbReference type="SAM" id="Phobius"/>
    </source>
</evidence>
<keyword evidence="2" id="KW-1133">Transmembrane helix</keyword>
<feature type="transmembrane region" description="Helical" evidence="2">
    <location>
        <begin position="210"/>
        <end position="232"/>
    </location>
</feature>
<feature type="region of interest" description="Disordered" evidence="1">
    <location>
        <begin position="742"/>
        <end position="790"/>
    </location>
</feature>
<evidence type="ECO:0000259" key="3">
    <source>
        <dbReference type="Pfam" id="PF06985"/>
    </source>
</evidence>